<accession>A0A0F5JJ27</accession>
<dbReference type="InterPro" id="IPR025345">
    <property type="entry name" value="DUF4249"/>
</dbReference>
<proteinExistence type="predicted"/>
<comment type="caution">
    <text evidence="1">The sequence shown here is derived from an EMBL/GenBank/DDBJ whole genome shotgun (WGS) entry which is preliminary data.</text>
</comment>
<dbReference type="HOGENOM" id="CLU_067543_0_0_10"/>
<gene>
    <name evidence="1" type="ORF">HMPREF1535_01161</name>
</gene>
<protein>
    <recommendedName>
        <fullName evidence="3">DUF4249 domain-containing protein</fullName>
    </recommendedName>
</protein>
<dbReference type="PROSITE" id="PS51257">
    <property type="entry name" value="PROKAR_LIPOPROTEIN"/>
    <property type="match status" value="1"/>
</dbReference>
<organism evidence="1 2">
    <name type="scientific">Parabacteroides goldsteinii DSM 19448 = WAL 12034</name>
    <dbReference type="NCBI Taxonomy" id="927665"/>
    <lineage>
        <taxon>Bacteria</taxon>
        <taxon>Pseudomonadati</taxon>
        <taxon>Bacteroidota</taxon>
        <taxon>Bacteroidia</taxon>
        <taxon>Bacteroidales</taxon>
        <taxon>Tannerellaceae</taxon>
        <taxon>Parabacteroides</taxon>
    </lineage>
</organism>
<dbReference type="PATRIC" id="fig|927665.4.peg.1186"/>
<name>A0A0F5JJ27_9BACT</name>
<dbReference type="EMBL" id="AQHV01000008">
    <property type="protein sequence ID" value="KKB57714.1"/>
    <property type="molecule type" value="Genomic_DNA"/>
</dbReference>
<dbReference type="AlphaFoldDB" id="A0A0F5JJ27"/>
<evidence type="ECO:0008006" key="3">
    <source>
        <dbReference type="Google" id="ProtNLM"/>
    </source>
</evidence>
<dbReference type="Pfam" id="PF14054">
    <property type="entry name" value="DUF4249"/>
    <property type="match status" value="1"/>
</dbReference>
<dbReference type="STRING" id="927665.HMPREF1535_01161"/>
<sequence length="343" mass="39083">MSMHMKHIFLLALLLLVTSCMKEIDLEHLRPEPKLVLNCVIIQDKPIIASLSRTWFYTEGGVNLLMENADVKLYVNDRFVEQLSFNLNAYNYNTFGGYVATYVPVVGDKIRIEAEMDGYKPVVAEDVIPGPPTLLNFAVENYYNQNPYYSYFQERLKVTFRDDPSAGNCYLIRFTRGYPEYDYVGDDWEKTEVYKGSYKWYSQYVDFASEPIFANKITILDKVMGNDWLSGGQGRPFSDELFNGKEYTMKLDNGYSYSSESSEPIMPDSMRVYLYAISESYYKYMLALASLQDESLNNDLADIGLAEPVRVFNNIEGGVGILGTACVDSLTVAIPNKVLPDND</sequence>
<dbReference type="Proteomes" id="UP000033047">
    <property type="component" value="Unassembled WGS sequence"/>
</dbReference>
<evidence type="ECO:0000313" key="1">
    <source>
        <dbReference type="EMBL" id="KKB57714.1"/>
    </source>
</evidence>
<evidence type="ECO:0000313" key="2">
    <source>
        <dbReference type="Proteomes" id="UP000033047"/>
    </source>
</evidence>
<reference evidence="1 2" key="1">
    <citation type="submission" date="2013-04" db="EMBL/GenBank/DDBJ databases">
        <title>The Genome Sequence of Parabacteroides goldsteinii DSM 19448.</title>
        <authorList>
            <consortium name="The Broad Institute Genomics Platform"/>
            <person name="Earl A."/>
            <person name="Ward D."/>
            <person name="Feldgarden M."/>
            <person name="Gevers D."/>
            <person name="Martens E."/>
            <person name="Sakamoto M."/>
            <person name="Benno Y."/>
            <person name="Song Y."/>
            <person name="Liu C."/>
            <person name="Lee J."/>
            <person name="Bolanos M."/>
            <person name="Vaisanen M.L."/>
            <person name="Finegold S.M."/>
            <person name="Walker B."/>
            <person name="Young S."/>
            <person name="Zeng Q."/>
            <person name="Gargeya S."/>
            <person name="Fitzgerald M."/>
            <person name="Haas B."/>
            <person name="Abouelleil A."/>
            <person name="Allen A.W."/>
            <person name="Alvarado L."/>
            <person name="Arachchi H.M."/>
            <person name="Berlin A.M."/>
            <person name="Chapman S.B."/>
            <person name="Gainer-Dewar J."/>
            <person name="Goldberg J."/>
            <person name="Griggs A."/>
            <person name="Gujja S."/>
            <person name="Hansen M."/>
            <person name="Howarth C."/>
            <person name="Imamovic A."/>
            <person name="Ireland A."/>
            <person name="Larimer J."/>
            <person name="McCowan C."/>
            <person name="Murphy C."/>
            <person name="Pearson M."/>
            <person name="Poon T.W."/>
            <person name="Priest M."/>
            <person name="Roberts A."/>
            <person name="Saif S."/>
            <person name="Shea T."/>
            <person name="Sisk P."/>
            <person name="Sykes S."/>
            <person name="Wortman J."/>
            <person name="Nusbaum C."/>
            <person name="Birren B."/>
        </authorList>
    </citation>
    <scope>NUCLEOTIDE SEQUENCE [LARGE SCALE GENOMIC DNA]</scope>
    <source>
        <strain evidence="1 2">DSM 19448</strain>
    </source>
</reference>